<keyword evidence="2" id="KW-1185">Reference proteome</keyword>
<evidence type="ECO:0000313" key="1">
    <source>
        <dbReference type="EMBL" id="MCF2221440.1"/>
    </source>
</evidence>
<protein>
    <recommendedName>
        <fullName evidence="3">ATPase</fullName>
    </recommendedName>
</protein>
<accession>A0ABS9CA39</accession>
<comment type="caution">
    <text evidence="1">The sequence shown here is derived from an EMBL/GenBank/DDBJ whole genome shotgun (WGS) entry which is preliminary data.</text>
</comment>
<evidence type="ECO:0000313" key="2">
    <source>
        <dbReference type="Proteomes" id="UP001430374"/>
    </source>
</evidence>
<organism evidence="1 2">
    <name type="scientific">Chryseobacterium indicum</name>
    <dbReference type="NCBI Taxonomy" id="2766954"/>
    <lineage>
        <taxon>Bacteria</taxon>
        <taxon>Pseudomonadati</taxon>
        <taxon>Bacteroidota</taxon>
        <taxon>Flavobacteriia</taxon>
        <taxon>Flavobacteriales</taxon>
        <taxon>Weeksellaceae</taxon>
        <taxon>Chryseobacterium group</taxon>
        <taxon>Chryseobacterium</taxon>
    </lineage>
</organism>
<dbReference type="EMBL" id="JACSGT010000003">
    <property type="protein sequence ID" value="MCF2221440.1"/>
    <property type="molecule type" value="Genomic_DNA"/>
</dbReference>
<proteinExistence type="predicted"/>
<dbReference type="Proteomes" id="UP001430374">
    <property type="component" value="Unassembled WGS sequence"/>
</dbReference>
<sequence length="168" mass="20420">MKHEILKILDKKHLLIVGKSETERRNFVGYIIENTNYETFRFPAGMKLFHEYSDFVKKEQLYQPWYEAKKYSGNQILDFHRDWISENNSLLVLEEFDYMEESWKMELFRLFIHETENRRKGEDKIKVIFSQNSENGLIDKLSHIITLKESEKRTKRQIIEQNLELINI</sequence>
<gene>
    <name evidence="1" type="ORF">H9Q08_19430</name>
</gene>
<name>A0ABS9CA39_9FLAO</name>
<evidence type="ECO:0008006" key="3">
    <source>
        <dbReference type="Google" id="ProtNLM"/>
    </source>
</evidence>
<reference evidence="1" key="1">
    <citation type="submission" date="2021-08" db="EMBL/GenBank/DDBJ databases">
        <title>Complete genome sequence of Chryseobacterium sp strain PS-8.</title>
        <authorList>
            <person name="Das S.K."/>
        </authorList>
    </citation>
    <scope>NUCLEOTIDE SEQUENCE</scope>
    <source>
        <strain evidence="1">PS-8</strain>
    </source>
</reference>
<dbReference type="RefSeq" id="WP_235132730.1">
    <property type="nucleotide sequence ID" value="NZ_JACSGT010000003.1"/>
</dbReference>